<evidence type="ECO:0000256" key="7">
    <source>
        <dbReference type="ARBA" id="ARBA00022679"/>
    </source>
</evidence>
<sequence>MQAYKRNEIYEEKKQMEIMNELLMKLLLAQISSMGLISSNSLSRFQTKLPDFYNKWLEVSLDFLAQEHYIKQVGETFHLCDQALIAQELLWEEWDSKKHEWLEDSNTKAKVMLVETMLRALPDILNGTSKATEIMFPHSSMQLVEGIYKHNKIADYFNNVLAQTVISHVQEQIDRNSNAKIRILEIGAGTGGTSATVLQKLTPYHDHIQEYCYTDISKAFLMHGAREYGPSNPFLTYKMLNINESIMNQNIDIGTYDVVIAANVLHATPNIHQTIRHAKALLKRNGIIVLNEITEKTLFNHLTFGLLEGWWLYEDTALRIPGCPGLRAKGWKKALTVEGFTSVLFPAIDAEELGQQIFVAKSDGLIRHKQDIQKQPSNDQKRDERKHVTSNQQILASTDQQGIEPKMLDYVMNMIIQKISESLLVDIQMINHHESFSDYGVDSITGVKLVQVINQAMNITLDTTTLFDYSSVNLLASHIISEYRTIIIQQLFQNVEQNVPPIMTLTKESKNQEGMTSHPVLLDRIESNISVDKNKTDIAIIGMSGRFAKSETVYDLWEHLAGGNDLVGEVSRWDLSRYDKHGMSFPQQGSFVDDIDRFDPLFFNISGSEAEYMDPQQRIFLEETWKALEDAGYAGAGVQGKKCGIYVGCGANDYQQLLGHNPPPQAFWGTANSIIPARIAYYLNLQGPAIAVDTACSSSLVAIHLACQSLWTKETEMALAGGVFIQSTPGIYQFTNRAGMLSPTGRCYTFDERADGFVLGEGAGVVVLKRLSDAIADGDHIYGVIRGSAINQDGTTNGITAPSAKSQERLEREVYDTFHIDPQHIQMVEAHGTGTKLGDPIEFKALTRAFSNYTNEKNYCAIGSIKSNIGHLTFAAGVAGLIKILLSLQQKQIPPTLHYEKGNTNINFEDSPFYVNTKLTEWSVEPNMKRCAAISSFGFSGTNAHMVIEEAPYVGKASESKPGYLITLSARTQDQLHQQVKRLIQYCEHKDQIDYGNMSYTLLMGRKHCNHRLACVVHEQNELVDALKKWIEKGEASEVYASVLDKKEQQEQIAMKQYGNEYIRKLTIETDGSAYIGHLSTLAALYTQGYELEFDQMFLQNHYSRISLPTYPFAKERYWIPEEDDQIDNRKHIGKITLEPVWKEQEITQRERVPNYHQHIVMLCEPFVHVRDQLVAQTNGITFISLHSENTRLEQRFESYAVQAFETVQQIVQSKPEGNVLIQIVGSYQGEQQVFSGLVGLLQTARLENPKIIGQMIEVEQGIKQTELIEKIINNKQCPEDKHIRYEQGSRWVACWNEREGVAEADKIPWKDHGVYLITGGAGGLGLIFAKEIVQKSKNVTVILTGRSELREEKTARLRELQSVGARVIYRQIDITMKDEVEQVVKQIQEEFGSLNGIIHSAGIIQDNYILKKNTAEVINVLSPKVAGTIYLDEATKDIPLDFFLLFSSMSGAIGNPGQADYAMGNAFMDYYAEYRNQLADANERKGLTFSINWPLWKEGGMHVPLETEKMLLKNTGMIGIDTKTGIENIYQMFTARKNRLVLMEGDLPKLKAYFLTKQVKKMEPSIEQSVLQIDKAIVEERTQTKLKTLLGEQLKISVDQIDASETLDQYGIDSLVIIELNQKLEGIFGECSKTIFYEYQTVEEVTKYFTLHHLEQCMKWTGLAQEMSVDAKISDSNHSVEKELPSQISSKGTKRFPSHVDVPMEQKPEPQTLLEPIAIIGMSGHYPQANTLQQYWNNLAQGKDCIIEIPEDRWSTENFYDANRKDAFAKGKSYSKWGGFLQDFASFDPLFFSISPREAMNMDPQERLFIQTCWEALEDAGYTREQLAMRHKGRVGVFAGITKTGFQLYGPQLWEEGEELFPYTSFSSIANRVSYLLNLKGPSMPIDTMCSSSLTAIHEACEHIRHGACELAIVGGVNLYVHPSNYIQLCGQQMLSAEGKCKSFGRAADGFVPGEGVGAFLLKPLSKALEDGDQVHALIRATSINHGGKTNGYTVPNPVAQGELVREAMEKAGINARTISYIEAHGTGTELGDPIEITGLHQAFSKDTQDTNFCAIGSVKSNIGHLEAAAGIAGLTKIILQMKHQKLVPSLHAKELNPNINFAKTPFTVQQELSEWMRPVIEINGVTTECPRIAGISSFGAGGANAHVIVEEFIPSEVAQSTSPHQNNPVILVLSAKNEDCLQEQVNQLLAALQEQSYTDHDLQKMAYTLQVGREAMEERLGMIVESIDDLEEKLKGYRNKQANLENVYQGKVKQNKETVSIFLQDEELQEAIQKWIKRKKYAKLLRLWVKGLHVDWNKLYGENKPQKMSLPTYPFTKEQYWFSPSRNSSTFTFVNALNDSSHHSKLKSRTDCIVKKYWKLANVNKAKELHGTIAILTTNETEPLAKRISERMRNTKIMKMHEIPAQLSHLQEEWKKYAGIIDLAGCGSKDQTDTSWIFTLQTLIGIGKKEDVMLLCVTKGLEAFKNGSINVAGATRVGLYRTLQSEYSYVCSRHMDVEGHLEDHVLAEQIIEELFAESQDVEVCYRDGQRYRAYLDVVQDEIDTISQKQVFPSSHVLWITGGTRGLGLLCAKHFVENYGTKRIVLTGRESLPSREEWDLYKEHHSSTAQKIRAIEQLESLGAEIQVFSLALSDEEEVRKCVEQVKLSMGSISGVIHCAGSVDMENPAFIRKSSETINQVMEPKIQGLRVLYRVLKEEPLQFFVLFSSVSAIVPSLGAGQSDYAMANAYMDYFSESVAHSCPIVSIQWPSWKETGMGEVKSSSYEQSGMLSMTNKEGLSFLDRILAKKLGPVVLPAIIQAPIWKPEMLMQTERKAGVAGVQHAHMRQEVVNHGDVVHDELMEKTQSWLLALFSKELMLDSSLVDADSLFQEYGMDSILLAQIITKMDRELKIVALDPSILLEHPSIGRLATYLIETYPDVLESLFFIEEKKTPRKAIIENDHNTVSEVPHANKEQEHQLNGQDKIAVIGIACHFPDARNAREYWANLKIGKDSIREIPKSRWDIEKLYTSNDYTEGKSISKWGGFLDSIEDFDPDYFHIPESLAYQIDPLQRQLLEVSAEAILDAGYKEKDLWNKQVGVFVGSRASTFSQKLDQSTKDTIVGTGQNFIAAHLAHVYNFKGPNMVIDTACSSSLTAIHLAVRSIQNGESELALAGGVDILLDESPYVAMSAAKVLSRDGRCKTFSAEANGIGLGEGCGVLILKPLQQAIRDQNKIYGVIEGSSINNDGNTMGITTPNPEAQRELIEKAIVDAKINPETISYVETHGTGTLIGDPIELKALTQVCKKHTLQKQYCGVGSVKSNIGHLMSAAGVASFIKVLLSLVHEELPATLHCEHPNPRFHFEESPFFIVQEPMKWVSKYAVLRAGISAFGLGGNNAHIIVSNEGIPLTHRVPLESINPNISFQRKRYWPEGKQESTKLQKREQDNRRTAENLAYYEPIRVEHRGE</sequence>
<dbReference type="InterPro" id="IPR009081">
    <property type="entry name" value="PP-bd_ACP"/>
</dbReference>
<dbReference type="InterPro" id="IPR018201">
    <property type="entry name" value="Ketoacyl_synth_AS"/>
</dbReference>
<accession>A0AAP3DJX7</accession>
<evidence type="ECO:0000259" key="13">
    <source>
        <dbReference type="PROSITE" id="PS52004"/>
    </source>
</evidence>
<dbReference type="InterPro" id="IPR036736">
    <property type="entry name" value="ACP-like_sf"/>
</dbReference>
<feature type="domain" description="Ketosynthase family 3 (KS3)" evidence="13">
    <location>
        <begin position="1715"/>
        <end position="2153"/>
    </location>
</feature>
<dbReference type="CDD" id="cd00833">
    <property type="entry name" value="PKS"/>
    <property type="match status" value="3"/>
</dbReference>
<dbReference type="SMART" id="SM00822">
    <property type="entry name" value="PKS_KR"/>
    <property type="match status" value="2"/>
</dbReference>
<dbReference type="GO" id="GO:0005886">
    <property type="term" value="C:plasma membrane"/>
    <property type="evidence" value="ECO:0007669"/>
    <property type="project" value="TreeGrafter"/>
</dbReference>
<dbReference type="PANTHER" id="PTHR43775">
    <property type="entry name" value="FATTY ACID SYNTHASE"/>
    <property type="match status" value="1"/>
</dbReference>
<dbReference type="SMART" id="SM00825">
    <property type="entry name" value="PKS_KS"/>
    <property type="match status" value="3"/>
</dbReference>
<evidence type="ECO:0000256" key="6">
    <source>
        <dbReference type="ARBA" id="ARBA00022553"/>
    </source>
</evidence>
<keyword evidence="4" id="KW-0596">Phosphopantetheine</keyword>
<comment type="subcellular location">
    <subcellularLocation>
        <location evidence="2">Cytoplasm</location>
    </subcellularLocation>
</comment>
<dbReference type="PROSITE" id="PS52004">
    <property type="entry name" value="KS3_2"/>
    <property type="match status" value="3"/>
</dbReference>
<dbReference type="Proteomes" id="UP001077662">
    <property type="component" value="Unassembled WGS sequence"/>
</dbReference>
<feature type="domain" description="Ketosynthase family 3 (KS3)" evidence="13">
    <location>
        <begin position="535"/>
        <end position="950"/>
    </location>
</feature>
<dbReference type="GO" id="GO:0004315">
    <property type="term" value="F:3-oxoacyl-[acyl-carrier-protein] synthase activity"/>
    <property type="evidence" value="ECO:0007669"/>
    <property type="project" value="InterPro"/>
</dbReference>
<dbReference type="InterPro" id="IPR054514">
    <property type="entry name" value="RhiE-like_linker"/>
</dbReference>
<protein>
    <submittedName>
        <fullName evidence="14">SDR family NAD(P)-dependent oxidoreductase</fullName>
    </submittedName>
</protein>
<dbReference type="GO" id="GO:0005737">
    <property type="term" value="C:cytoplasm"/>
    <property type="evidence" value="ECO:0007669"/>
    <property type="project" value="UniProtKB-SubCell"/>
</dbReference>
<organism evidence="14 15">
    <name type="scientific">Brevibacillus laterosporus</name>
    <name type="common">Bacillus laterosporus</name>
    <dbReference type="NCBI Taxonomy" id="1465"/>
    <lineage>
        <taxon>Bacteria</taxon>
        <taxon>Bacillati</taxon>
        <taxon>Bacillota</taxon>
        <taxon>Bacilli</taxon>
        <taxon>Bacillales</taxon>
        <taxon>Paenibacillaceae</taxon>
        <taxon>Brevibacillus</taxon>
    </lineage>
</organism>
<feature type="coiled-coil region" evidence="10">
    <location>
        <begin position="2215"/>
        <end position="2249"/>
    </location>
</feature>
<comment type="pathway">
    <text evidence="3">Antibiotic biosynthesis; bacillaene biosynthesis.</text>
</comment>
<dbReference type="RefSeq" id="WP_258434439.1">
    <property type="nucleotide sequence ID" value="NZ_JANSGW010000032.1"/>
</dbReference>
<dbReference type="PROSITE" id="PS00012">
    <property type="entry name" value="PHOSPHOPANTETHEINE"/>
    <property type="match status" value="1"/>
</dbReference>
<dbReference type="Gene3D" id="1.10.1240.100">
    <property type="match status" value="2"/>
</dbReference>
<dbReference type="InterPro" id="IPR014031">
    <property type="entry name" value="Ketoacyl_synth_C"/>
</dbReference>
<reference evidence="14" key="1">
    <citation type="submission" date="2022-09" db="EMBL/GenBank/DDBJ databases">
        <title>Genome analysis and characterization of larvicidal activity of Brevibacillus strains.</title>
        <authorList>
            <person name="Patrusheva E.V."/>
            <person name="Izotova A.O."/>
            <person name="Toshchakov S.V."/>
            <person name="Sineoky S.P."/>
        </authorList>
    </citation>
    <scope>NUCLEOTIDE SEQUENCE</scope>
    <source>
        <strain evidence="14">VKPM_B-13247</strain>
    </source>
</reference>
<feature type="domain" description="Carrier" evidence="12">
    <location>
        <begin position="1581"/>
        <end position="1654"/>
    </location>
</feature>
<dbReference type="GO" id="GO:0071770">
    <property type="term" value="P:DIM/DIP cell wall layer assembly"/>
    <property type="evidence" value="ECO:0007669"/>
    <property type="project" value="TreeGrafter"/>
</dbReference>
<dbReference type="GO" id="GO:0006633">
    <property type="term" value="P:fatty acid biosynthetic process"/>
    <property type="evidence" value="ECO:0007669"/>
    <property type="project" value="InterPro"/>
</dbReference>
<keyword evidence="5" id="KW-0963">Cytoplasm</keyword>
<dbReference type="Pfam" id="PF00109">
    <property type="entry name" value="ketoacyl-synt"/>
    <property type="match status" value="3"/>
</dbReference>
<proteinExistence type="predicted"/>
<evidence type="ECO:0000313" key="15">
    <source>
        <dbReference type="Proteomes" id="UP001077662"/>
    </source>
</evidence>
<dbReference type="Gene3D" id="3.40.50.150">
    <property type="entry name" value="Vaccinia Virus protein VP39"/>
    <property type="match status" value="1"/>
</dbReference>
<evidence type="ECO:0000256" key="5">
    <source>
        <dbReference type="ARBA" id="ARBA00022490"/>
    </source>
</evidence>
<dbReference type="SUPFAM" id="SSF51735">
    <property type="entry name" value="NAD(P)-binding Rossmann-fold domains"/>
    <property type="match status" value="3"/>
</dbReference>
<dbReference type="EMBL" id="JAPTNE010000032">
    <property type="protein sequence ID" value="MCZ0809201.1"/>
    <property type="molecule type" value="Genomic_DNA"/>
</dbReference>
<dbReference type="SUPFAM" id="SSF53901">
    <property type="entry name" value="Thiolase-like"/>
    <property type="match status" value="3"/>
</dbReference>
<dbReference type="SUPFAM" id="SSF53335">
    <property type="entry name" value="S-adenosyl-L-methionine-dependent methyltransferases"/>
    <property type="match status" value="1"/>
</dbReference>
<name>A0AAP3DJX7_BRELA</name>
<dbReference type="InterPro" id="IPR020806">
    <property type="entry name" value="PKS_PP-bd"/>
</dbReference>
<dbReference type="PROSITE" id="PS50075">
    <property type="entry name" value="CARRIER"/>
    <property type="match status" value="3"/>
</dbReference>
<comment type="function">
    <text evidence="1">Involved in some intermediate steps for the synthesis of the antibiotic polyketide bacillaene which is involved in secondary metabolism.</text>
</comment>
<dbReference type="CDD" id="cd02440">
    <property type="entry name" value="AdoMet_MTases"/>
    <property type="match status" value="1"/>
</dbReference>
<keyword evidence="9" id="KW-0511">Multifunctional enzyme</keyword>
<dbReference type="InterPro" id="IPR016039">
    <property type="entry name" value="Thiolase-like"/>
</dbReference>
<dbReference type="Pfam" id="PF08242">
    <property type="entry name" value="Methyltransf_12"/>
    <property type="match status" value="1"/>
</dbReference>
<keyword evidence="8" id="KW-0677">Repeat</keyword>
<dbReference type="SMART" id="SM00823">
    <property type="entry name" value="PKS_PP"/>
    <property type="match status" value="3"/>
</dbReference>
<evidence type="ECO:0000256" key="2">
    <source>
        <dbReference type="ARBA" id="ARBA00004496"/>
    </source>
</evidence>
<dbReference type="Gene3D" id="3.40.50.720">
    <property type="entry name" value="NAD(P)-binding Rossmann-like Domain"/>
    <property type="match status" value="2"/>
</dbReference>
<evidence type="ECO:0000313" key="14">
    <source>
        <dbReference type="EMBL" id="MCZ0809201.1"/>
    </source>
</evidence>
<dbReference type="Pfam" id="PF08659">
    <property type="entry name" value="KR"/>
    <property type="match status" value="2"/>
</dbReference>
<evidence type="ECO:0000256" key="4">
    <source>
        <dbReference type="ARBA" id="ARBA00022450"/>
    </source>
</evidence>
<dbReference type="Pfam" id="PF00550">
    <property type="entry name" value="PP-binding"/>
    <property type="match status" value="3"/>
</dbReference>
<feature type="domain" description="Carrier" evidence="12">
    <location>
        <begin position="406"/>
        <end position="483"/>
    </location>
</feature>
<dbReference type="PROSITE" id="PS00606">
    <property type="entry name" value="KS3_1"/>
    <property type="match status" value="2"/>
</dbReference>
<dbReference type="Gene3D" id="1.10.1200.10">
    <property type="entry name" value="ACP-like"/>
    <property type="match status" value="3"/>
</dbReference>
<gene>
    <name evidence="14" type="ORF">O0554_20240</name>
</gene>
<keyword evidence="7" id="KW-0808">Transferase</keyword>
<evidence type="ECO:0000259" key="12">
    <source>
        <dbReference type="PROSITE" id="PS50075"/>
    </source>
</evidence>
<evidence type="ECO:0000256" key="9">
    <source>
        <dbReference type="ARBA" id="ARBA00023268"/>
    </source>
</evidence>
<dbReference type="SMART" id="SM01294">
    <property type="entry name" value="PKS_PP_betabranch"/>
    <property type="match status" value="2"/>
</dbReference>
<keyword evidence="6" id="KW-0597">Phosphoprotein</keyword>
<dbReference type="Pfam" id="PF22621">
    <property type="entry name" value="CurL-like_PKS_C"/>
    <property type="match status" value="1"/>
</dbReference>
<dbReference type="InterPro" id="IPR029063">
    <property type="entry name" value="SAM-dependent_MTases_sf"/>
</dbReference>
<feature type="domain" description="Ketosynthase family 3 (KS3)" evidence="13">
    <location>
        <begin position="2963"/>
        <end position="3383"/>
    </location>
</feature>
<evidence type="ECO:0000256" key="11">
    <source>
        <dbReference type="SAM" id="MobiDB-lite"/>
    </source>
</evidence>
<evidence type="ECO:0000256" key="8">
    <source>
        <dbReference type="ARBA" id="ARBA00022737"/>
    </source>
</evidence>
<dbReference type="CDD" id="cd08953">
    <property type="entry name" value="KR_2_SDR_x"/>
    <property type="match status" value="2"/>
</dbReference>
<dbReference type="FunFam" id="3.40.47.10:FF:000019">
    <property type="entry name" value="Polyketide synthase type I"/>
    <property type="match status" value="2"/>
</dbReference>
<dbReference type="InterPro" id="IPR013217">
    <property type="entry name" value="Methyltransf_12"/>
</dbReference>
<dbReference type="Gene3D" id="3.40.47.10">
    <property type="match status" value="3"/>
</dbReference>
<feature type="region of interest" description="Disordered" evidence="11">
    <location>
        <begin position="371"/>
        <end position="392"/>
    </location>
</feature>
<dbReference type="SUPFAM" id="SSF47336">
    <property type="entry name" value="ACP-like"/>
    <property type="match status" value="3"/>
</dbReference>
<dbReference type="InterPro" id="IPR057326">
    <property type="entry name" value="KR_dom"/>
</dbReference>
<dbReference type="InterPro" id="IPR013968">
    <property type="entry name" value="PKS_KR"/>
</dbReference>
<evidence type="ECO:0000256" key="3">
    <source>
        <dbReference type="ARBA" id="ARBA00004789"/>
    </source>
</evidence>
<dbReference type="InterPro" id="IPR050091">
    <property type="entry name" value="PKS_NRPS_Biosynth_Enz"/>
</dbReference>
<dbReference type="InterPro" id="IPR020841">
    <property type="entry name" value="PKS_Beta-ketoAc_synthase_dom"/>
</dbReference>
<dbReference type="GO" id="GO:0004312">
    <property type="term" value="F:fatty acid synthase activity"/>
    <property type="evidence" value="ECO:0007669"/>
    <property type="project" value="TreeGrafter"/>
</dbReference>
<evidence type="ECO:0000256" key="1">
    <source>
        <dbReference type="ARBA" id="ARBA00003299"/>
    </source>
</evidence>
<dbReference type="InterPro" id="IPR006162">
    <property type="entry name" value="Ppantetheine_attach_site"/>
</dbReference>
<evidence type="ECO:0000256" key="10">
    <source>
        <dbReference type="SAM" id="Coils"/>
    </source>
</evidence>
<dbReference type="InterPro" id="IPR014030">
    <property type="entry name" value="Ketoacyl_synth_N"/>
</dbReference>
<comment type="caution">
    <text evidence="14">The sequence shown here is derived from an EMBL/GenBank/DDBJ whole genome shotgun (WGS) entry which is preliminary data.</text>
</comment>
<dbReference type="GO" id="GO:0031177">
    <property type="term" value="F:phosphopantetheine binding"/>
    <property type="evidence" value="ECO:0007669"/>
    <property type="project" value="InterPro"/>
</dbReference>
<dbReference type="InterPro" id="IPR036291">
    <property type="entry name" value="NAD(P)-bd_dom_sf"/>
</dbReference>
<feature type="domain" description="Carrier" evidence="12">
    <location>
        <begin position="2840"/>
        <end position="2918"/>
    </location>
</feature>
<dbReference type="Pfam" id="PF22336">
    <property type="entry name" value="RhiE-like_linker"/>
    <property type="match status" value="1"/>
</dbReference>
<dbReference type="Pfam" id="PF02801">
    <property type="entry name" value="Ketoacyl-synt_C"/>
    <property type="match status" value="3"/>
</dbReference>
<dbReference type="PANTHER" id="PTHR43775:SF37">
    <property type="entry name" value="SI:DKEY-61P9.11"/>
    <property type="match status" value="1"/>
</dbReference>
<keyword evidence="10" id="KW-0175">Coiled coil</keyword>